<gene>
    <name evidence="1" type="ORF">BMT55_16715</name>
</gene>
<sequence>MECKYCKSNKGYFEKVKLEEPIRHYYHFDGEDMTEDEAEYVEPDNIVLKPASKFIYCAECERKIGEIKDAPHRGEEREHETSCE</sequence>
<comment type="caution">
    <text evidence="1">The sequence shown here is derived from an EMBL/GenBank/DDBJ whole genome shotgun (WGS) entry which is preliminary data.</text>
</comment>
<organism evidence="1 2">
    <name type="scientific">Listeria newyorkensis</name>
    <dbReference type="NCBI Taxonomy" id="1497681"/>
    <lineage>
        <taxon>Bacteria</taxon>
        <taxon>Bacillati</taxon>
        <taxon>Bacillota</taxon>
        <taxon>Bacilli</taxon>
        <taxon>Bacillales</taxon>
        <taxon>Listeriaceae</taxon>
        <taxon>Listeria</taxon>
    </lineage>
</organism>
<name>A0ABX4XI17_9LIST</name>
<accession>A0ABX4XI17</accession>
<protein>
    <submittedName>
        <fullName evidence="1">Uncharacterized protein</fullName>
    </submittedName>
</protein>
<dbReference type="EMBL" id="MPDH01000039">
    <property type="protein sequence ID" value="PNP86910.1"/>
    <property type="molecule type" value="Genomic_DNA"/>
</dbReference>
<evidence type="ECO:0000313" key="1">
    <source>
        <dbReference type="EMBL" id="PNP86910.1"/>
    </source>
</evidence>
<evidence type="ECO:0000313" key="2">
    <source>
        <dbReference type="Proteomes" id="UP000236500"/>
    </source>
</evidence>
<proteinExistence type="predicted"/>
<keyword evidence="2" id="KW-1185">Reference proteome</keyword>
<dbReference type="Proteomes" id="UP000236500">
    <property type="component" value="Unassembled WGS sequence"/>
</dbReference>
<reference evidence="1 2" key="1">
    <citation type="submission" date="2016-11" db="EMBL/GenBank/DDBJ databases">
        <title>Whole Genome Sequence of Listeria newyorkensis.</title>
        <authorList>
            <person name="Frink S."/>
            <person name="Morales C."/>
            <person name="Kiang D."/>
        </authorList>
    </citation>
    <scope>NUCLEOTIDE SEQUENCE [LARGE SCALE GENOMIC DNA]</scope>
    <source>
        <strain evidence="1 2">F1604011-044</strain>
    </source>
</reference>